<name>A0A9P1GIT1_9DINO</name>
<reference evidence="3" key="2">
    <citation type="submission" date="2024-04" db="EMBL/GenBank/DDBJ databases">
        <authorList>
            <person name="Chen Y."/>
            <person name="Shah S."/>
            <person name="Dougan E. K."/>
            <person name="Thang M."/>
            <person name="Chan C."/>
        </authorList>
    </citation>
    <scope>NUCLEOTIDE SEQUENCE [LARGE SCALE GENOMIC DNA]</scope>
</reference>
<evidence type="ECO:0000313" key="4">
    <source>
        <dbReference type="Proteomes" id="UP001152797"/>
    </source>
</evidence>
<comment type="caution">
    <text evidence="2">The sequence shown here is derived from an EMBL/GenBank/DDBJ whole genome shotgun (WGS) entry which is preliminary data.</text>
</comment>
<dbReference type="AlphaFoldDB" id="A0A9P1GIT1"/>
<keyword evidence="4" id="KW-1185">Reference proteome</keyword>
<evidence type="ECO:0000313" key="3">
    <source>
        <dbReference type="EMBL" id="CAL1168881.1"/>
    </source>
</evidence>
<reference evidence="2" key="1">
    <citation type="submission" date="2022-10" db="EMBL/GenBank/DDBJ databases">
        <authorList>
            <person name="Chen Y."/>
            <person name="Dougan E. K."/>
            <person name="Chan C."/>
            <person name="Rhodes N."/>
            <person name="Thang M."/>
        </authorList>
    </citation>
    <scope>NUCLEOTIDE SEQUENCE</scope>
</reference>
<gene>
    <name evidence="2" type="ORF">C1SCF055_LOCUS40330</name>
</gene>
<dbReference type="EMBL" id="CAMXCT030006534">
    <property type="protein sequence ID" value="CAL4802818.1"/>
    <property type="molecule type" value="Genomic_DNA"/>
</dbReference>
<feature type="compositionally biased region" description="Low complexity" evidence="1">
    <location>
        <begin position="223"/>
        <end position="234"/>
    </location>
</feature>
<sequence length="472" mass="53477">MTELVAWAREVQGPRRLEMLRFLYNQLKGVYHVMKQDQARETARFVSRVVHARGRISRLESWSYNLRSFVLHEGIGSKAEEHPCLGFTRRPPPSEVLVRRRQAEVRLSYLENGNFPANKFEVLPGLREFVQDNPDWREQLGLVSEDLSDIESRSTNDTISVHSSEPEQEAENANPFGDPVLRAAWERIRARGPEYIEQLQREGQGQSIPNLPERFRRGPRLESSSSTAAASSSTVPVPKARPLSEEGVTVVGRSTVRITRSNPLLRTSRPPPQPVPIRVQYRDPSQREIRWLQLQVIDGQSSLTNSQAVISWDHHLVLDTFRVSSRNAVKASAGEYPRAVKDVLAIVHGLPSNIAQIVCSYCHRDDTVQNVIQCASNQTEFAKIFITRKPTGEQGKLAVLRSHFRLSTVLIHVDDSPEVLGEIQGFINEQGNTCNWRVVGISIRNKRQIPGVHYCINVREALQYIRQKTGLA</sequence>
<accession>A0A9P1GIT1</accession>
<evidence type="ECO:0000256" key="1">
    <source>
        <dbReference type="SAM" id="MobiDB-lite"/>
    </source>
</evidence>
<feature type="region of interest" description="Disordered" evidence="1">
    <location>
        <begin position="199"/>
        <end position="246"/>
    </location>
</feature>
<dbReference type="EMBL" id="CAMXCT020006534">
    <property type="protein sequence ID" value="CAL1168881.1"/>
    <property type="molecule type" value="Genomic_DNA"/>
</dbReference>
<feature type="compositionally biased region" description="Polar residues" evidence="1">
    <location>
        <begin position="153"/>
        <end position="163"/>
    </location>
</feature>
<dbReference type="OrthoDB" id="10672118at2759"/>
<feature type="region of interest" description="Disordered" evidence="1">
    <location>
        <begin position="147"/>
        <end position="175"/>
    </location>
</feature>
<protein>
    <submittedName>
        <fullName evidence="2">Uncharacterized protein</fullName>
    </submittedName>
</protein>
<organism evidence="2">
    <name type="scientific">Cladocopium goreaui</name>
    <dbReference type="NCBI Taxonomy" id="2562237"/>
    <lineage>
        <taxon>Eukaryota</taxon>
        <taxon>Sar</taxon>
        <taxon>Alveolata</taxon>
        <taxon>Dinophyceae</taxon>
        <taxon>Suessiales</taxon>
        <taxon>Symbiodiniaceae</taxon>
        <taxon>Cladocopium</taxon>
    </lineage>
</organism>
<proteinExistence type="predicted"/>
<dbReference type="Proteomes" id="UP001152797">
    <property type="component" value="Unassembled WGS sequence"/>
</dbReference>
<evidence type="ECO:0000313" key="2">
    <source>
        <dbReference type="EMBL" id="CAI4015506.1"/>
    </source>
</evidence>
<dbReference type="EMBL" id="CAMXCT010006534">
    <property type="protein sequence ID" value="CAI4015506.1"/>
    <property type="molecule type" value="Genomic_DNA"/>
</dbReference>